<evidence type="ECO:0000256" key="6">
    <source>
        <dbReference type="ARBA" id="ARBA00022962"/>
    </source>
</evidence>
<comment type="caution">
    <text evidence="11">The sequence shown here is derived from an EMBL/GenBank/DDBJ whole genome shotgun (WGS) entry which is preliminary data.</text>
</comment>
<accession>A0A2M6Z3U2</accession>
<dbReference type="CDD" id="cd01991">
    <property type="entry name" value="Asn_synthase_B_C"/>
    <property type="match status" value="1"/>
</dbReference>
<dbReference type="GO" id="GO:0004066">
    <property type="term" value="F:asparagine synthase (glutamine-hydrolyzing) activity"/>
    <property type="evidence" value="ECO:0007669"/>
    <property type="project" value="UniProtKB-EC"/>
</dbReference>
<dbReference type="PANTHER" id="PTHR43284:SF1">
    <property type="entry name" value="ASPARAGINE SYNTHETASE"/>
    <property type="match status" value="1"/>
</dbReference>
<dbReference type="SUPFAM" id="SSF52402">
    <property type="entry name" value="Adenine nucleotide alpha hydrolases-like"/>
    <property type="match status" value="1"/>
</dbReference>
<comment type="catalytic activity">
    <reaction evidence="7">
        <text>L-aspartate + L-glutamine + ATP + H2O = L-asparagine + L-glutamate + AMP + diphosphate + H(+)</text>
        <dbReference type="Rhea" id="RHEA:12228"/>
        <dbReference type="ChEBI" id="CHEBI:15377"/>
        <dbReference type="ChEBI" id="CHEBI:15378"/>
        <dbReference type="ChEBI" id="CHEBI:29985"/>
        <dbReference type="ChEBI" id="CHEBI:29991"/>
        <dbReference type="ChEBI" id="CHEBI:30616"/>
        <dbReference type="ChEBI" id="CHEBI:33019"/>
        <dbReference type="ChEBI" id="CHEBI:58048"/>
        <dbReference type="ChEBI" id="CHEBI:58359"/>
        <dbReference type="ChEBI" id="CHEBI:456215"/>
        <dbReference type="EC" id="6.3.5.4"/>
    </reaction>
</comment>
<proteinExistence type="inferred from homology"/>
<dbReference type="InterPro" id="IPR033738">
    <property type="entry name" value="AsnB_N"/>
</dbReference>
<evidence type="ECO:0000256" key="3">
    <source>
        <dbReference type="ARBA" id="ARBA00012737"/>
    </source>
</evidence>
<feature type="binding site" evidence="9">
    <location>
        <position position="100"/>
    </location>
    <ligand>
        <name>L-glutamine</name>
        <dbReference type="ChEBI" id="CHEBI:58359"/>
    </ligand>
</feature>
<keyword evidence="5 9" id="KW-0067">ATP-binding</keyword>
<dbReference type="Proteomes" id="UP000228777">
    <property type="component" value="Unassembled WGS sequence"/>
</dbReference>
<reference evidence="12" key="1">
    <citation type="submission" date="2017-09" db="EMBL/GenBank/DDBJ databases">
        <title>Depth-based differentiation of microbial function through sediment-hosted aquifers and enrichment of novel symbionts in the deep terrestrial subsurface.</title>
        <authorList>
            <person name="Probst A.J."/>
            <person name="Ladd B."/>
            <person name="Jarett J.K."/>
            <person name="Geller-Mcgrath D.E."/>
            <person name="Sieber C.M.K."/>
            <person name="Emerson J.B."/>
            <person name="Anantharaman K."/>
            <person name="Thomas B.C."/>
            <person name="Malmstrom R."/>
            <person name="Stieglmeier M."/>
            <person name="Klingl A."/>
            <person name="Woyke T."/>
            <person name="Ryan C.M."/>
            <person name="Banfield J.F."/>
        </authorList>
    </citation>
    <scope>NUCLEOTIDE SEQUENCE [LARGE SCALE GENOMIC DNA]</scope>
</reference>
<sequence length="643" mass="75492">MCGIVGIYNLNKKPVSEKILKEMTNTMVHRGPDDQGIFIDKNIGLGHRRLAIIDLSKTAHQPMPNENDSLWLVYNGEIYNFLELKKDLIKKGHRFKSKTDSEVILHSYEEEGIDCVKKFNGMFAFALWDKKNETLFLARDRYGIKPLYYYQNKNVFLFASEIKAFLKHPEFKVDLDLEALYEYFTFQNTFSYKTLFKGVRILPQGSFLEISLKNKPCEIAASPLPPSAGFQQGKPEFHLQKYWDFHFEEDKNIKDEREYIEEIDRLFKQAVKRQLISDVEIGSYLSGGIDSGSITSITAQSFPNLKTFCAGFDLNSVSGIELSCDERKKAERLSYLYQTEHYETVLKSGDLKRCLPSLVWHLEDLRVGQSYPNFYISKLASRFVKVCLSGAGGDELFGGYPWRYYRTLKSENFNDYIENYYQYWQRLVPNSVLKELFSPVAKEVKNVWTQNIFKDVFKEQKLVFKKPEDYINSSLYFEAKTFLHGLLVVEDKLAMAHSLEVRLPFLDNDLVDFAMKVPIKLKLKNIEEVLKLDEDELAKRESYYRRSRDGKIILRKVLSKYVPNEIVEQEKQGFSGPDATWFRGESIDYVKELLLNKKANIYNYFKYDIVKNLLEEHFSGKQNRRLFIWSLLCFEWWNKIFRK</sequence>
<dbReference type="GO" id="GO:0005524">
    <property type="term" value="F:ATP binding"/>
    <property type="evidence" value="ECO:0007669"/>
    <property type="project" value="UniProtKB-KW"/>
</dbReference>
<feature type="binding site" evidence="9">
    <location>
        <begin position="389"/>
        <end position="390"/>
    </location>
    <ligand>
        <name>ATP</name>
        <dbReference type="ChEBI" id="CHEBI:30616"/>
    </ligand>
</feature>
<dbReference type="NCBIfam" id="TIGR01536">
    <property type="entry name" value="asn_synth_AEB"/>
    <property type="match status" value="1"/>
</dbReference>
<dbReference type="EMBL" id="PEWP01000016">
    <property type="protein sequence ID" value="PIU47079.1"/>
    <property type="molecule type" value="Genomic_DNA"/>
</dbReference>
<dbReference type="PIRSF" id="PIRSF001589">
    <property type="entry name" value="Asn_synthetase_glu-h"/>
    <property type="match status" value="1"/>
</dbReference>
<organism evidence="11 12">
    <name type="scientific">bacterium (Candidatus Gribaldobacteria) CG07_land_8_20_14_0_80_33_18</name>
    <dbReference type="NCBI Taxonomy" id="2014272"/>
    <lineage>
        <taxon>Bacteria</taxon>
        <taxon>Candidatus Gribaldobacteria</taxon>
    </lineage>
</organism>
<dbReference type="InterPro" id="IPR006426">
    <property type="entry name" value="Asn_synth_AEB"/>
</dbReference>
<evidence type="ECO:0000313" key="11">
    <source>
        <dbReference type="EMBL" id="PIU47079.1"/>
    </source>
</evidence>
<keyword evidence="8" id="KW-0028">Amino-acid biosynthesis</keyword>
<dbReference type="SUPFAM" id="SSF56235">
    <property type="entry name" value="N-terminal nucleophile aminohydrolases (Ntn hydrolases)"/>
    <property type="match status" value="1"/>
</dbReference>
<evidence type="ECO:0000256" key="2">
    <source>
        <dbReference type="ARBA" id="ARBA00005752"/>
    </source>
</evidence>
<feature type="domain" description="Glutamine amidotransferase type-2" evidence="10">
    <location>
        <begin position="2"/>
        <end position="213"/>
    </location>
</feature>
<gene>
    <name evidence="11" type="primary">asnB</name>
    <name evidence="11" type="ORF">COS93_00855</name>
</gene>
<comment type="similarity">
    <text evidence="2">Belongs to the asparagine synthetase family.</text>
</comment>
<evidence type="ECO:0000256" key="8">
    <source>
        <dbReference type="PIRSR" id="PIRSR001589-1"/>
    </source>
</evidence>
<dbReference type="InterPro" id="IPR001962">
    <property type="entry name" value="Asn_synthase"/>
</dbReference>
<evidence type="ECO:0000259" key="10">
    <source>
        <dbReference type="PROSITE" id="PS51278"/>
    </source>
</evidence>
<dbReference type="PROSITE" id="PS51278">
    <property type="entry name" value="GATASE_TYPE_2"/>
    <property type="match status" value="1"/>
</dbReference>
<dbReference type="Pfam" id="PF00733">
    <property type="entry name" value="Asn_synthase"/>
    <property type="match status" value="1"/>
</dbReference>
<evidence type="ECO:0000256" key="9">
    <source>
        <dbReference type="PIRSR" id="PIRSR001589-2"/>
    </source>
</evidence>
<dbReference type="PANTHER" id="PTHR43284">
    <property type="entry name" value="ASPARAGINE SYNTHETASE (GLUTAMINE-HYDROLYZING)"/>
    <property type="match status" value="1"/>
</dbReference>
<evidence type="ECO:0000256" key="1">
    <source>
        <dbReference type="ARBA" id="ARBA00005187"/>
    </source>
</evidence>
<dbReference type="InterPro" id="IPR051786">
    <property type="entry name" value="ASN_synthetase/amidase"/>
</dbReference>
<dbReference type="GO" id="GO:0005829">
    <property type="term" value="C:cytosol"/>
    <property type="evidence" value="ECO:0007669"/>
    <property type="project" value="TreeGrafter"/>
</dbReference>
<keyword evidence="6 8" id="KW-0315">Glutamine amidotransferase</keyword>
<dbReference type="InterPro" id="IPR017932">
    <property type="entry name" value="GATase_2_dom"/>
</dbReference>
<dbReference type="Gene3D" id="3.40.50.620">
    <property type="entry name" value="HUPs"/>
    <property type="match status" value="1"/>
</dbReference>
<evidence type="ECO:0000256" key="4">
    <source>
        <dbReference type="ARBA" id="ARBA00022741"/>
    </source>
</evidence>
<dbReference type="CDD" id="cd00712">
    <property type="entry name" value="AsnB"/>
    <property type="match status" value="1"/>
</dbReference>
<feature type="active site" description="For GATase activity" evidence="8">
    <location>
        <position position="2"/>
    </location>
</feature>
<protein>
    <recommendedName>
        <fullName evidence="3">asparagine synthase (glutamine-hydrolyzing)</fullName>
        <ecNumber evidence="3">6.3.5.4</ecNumber>
    </recommendedName>
</protein>
<keyword evidence="8" id="KW-0061">Asparagine biosynthesis</keyword>
<dbReference type="AlphaFoldDB" id="A0A2M6Z3U2"/>
<evidence type="ECO:0000313" key="12">
    <source>
        <dbReference type="Proteomes" id="UP000228777"/>
    </source>
</evidence>
<dbReference type="InterPro" id="IPR029055">
    <property type="entry name" value="Ntn_hydrolases_N"/>
</dbReference>
<evidence type="ECO:0000256" key="7">
    <source>
        <dbReference type="ARBA" id="ARBA00048741"/>
    </source>
</evidence>
<dbReference type="Pfam" id="PF13537">
    <property type="entry name" value="GATase_7"/>
    <property type="match status" value="1"/>
</dbReference>
<dbReference type="EC" id="6.3.5.4" evidence="3"/>
<dbReference type="GO" id="GO:0006529">
    <property type="term" value="P:asparagine biosynthetic process"/>
    <property type="evidence" value="ECO:0007669"/>
    <property type="project" value="UniProtKB-KW"/>
</dbReference>
<comment type="pathway">
    <text evidence="1">Amino-acid biosynthesis; L-asparagine biosynthesis; L-asparagine from L-aspartate (L-Gln route): step 1/1.</text>
</comment>
<keyword evidence="4 9" id="KW-0547">Nucleotide-binding</keyword>
<evidence type="ECO:0000256" key="5">
    <source>
        <dbReference type="ARBA" id="ARBA00022840"/>
    </source>
</evidence>
<dbReference type="InterPro" id="IPR014729">
    <property type="entry name" value="Rossmann-like_a/b/a_fold"/>
</dbReference>
<name>A0A2M6Z3U2_9BACT</name>
<dbReference type="Gene3D" id="3.60.20.10">
    <property type="entry name" value="Glutamine Phosphoribosylpyrophosphate, subunit 1, domain 1"/>
    <property type="match status" value="1"/>
</dbReference>